<dbReference type="Proteomes" id="UP001143474">
    <property type="component" value="Unassembled WGS sequence"/>
</dbReference>
<accession>A0A9W6MIP6</accession>
<evidence type="ECO:0000256" key="1">
    <source>
        <dbReference type="SAM" id="SignalP"/>
    </source>
</evidence>
<reference evidence="2" key="1">
    <citation type="journal article" date="2014" name="Int. J. Syst. Evol. Microbiol.">
        <title>Complete genome sequence of Corynebacterium casei LMG S-19264T (=DSM 44701T), isolated from a smear-ripened cheese.</title>
        <authorList>
            <consortium name="US DOE Joint Genome Institute (JGI-PGF)"/>
            <person name="Walter F."/>
            <person name="Albersmeier A."/>
            <person name="Kalinowski J."/>
            <person name="Ruckert C."/>
        </authorList>
    </citation>
    <scope>NUCLEOTIDE SEQUENCE</scope>
    <source>
        <strain evidence="2">VKM Ac-2007</strain>
    </source>
</reference>
<dbReference type="AlphaFoldDB" id="A0A9W6MIP6"/>
<keyword evidence="3" id="KW-1185">Reference proteome</keyword>
<dbReference type="EMBL" id="BSEV01000045">
    <property type="protein sequence ID" value="GLK15208.1"/>
    <property type="molecule type" value="Genomic_DNA"/>
</dbReference>
<reference evidence="2" key="2">
    <citation type="submission" date="2023-01" db="EMBL/GenBank/DDBJ databases">
        <authorList>
            <person name="Sun Q."/>
            <person name="Evtushenko L."/>
        </authorList>
    </citation>
    <scope>NUCLEOTIDE SEQUENCE</scope>
    <source>
        <strain evidence="2">VKM Ac-2007</strain>
    </source>
</reference>
<protein>
    <recommendedName>
        <fullName evidence="4">Peptidase inhibitor family I36</fullName>
    </recommendedName>
</protein>
<sequence length="227" mass="24083">MRRKVITLILAAAAIVPIGAEVVPASADAVPDPSSSSVTDSQDFPVALSREELQKQVNGVLATKGGRQTSLNEITWTYANGGEVRLLFPVPKQLEAEAAAARKSSITAAGEAAAAGTYGCPAGWACLYENNKFNGVSRTGGGPGNGRLLQFQDRNIIQDLDNWNFRNKTSSVYNTTDTVWSGLASVPPYKGCRTFELNNGGISNLGARGDRTAWIALGGTWSAYPWC</sequence>
<comment type="caution">
    <text evidence="2">The sequence shown here is derived from an EMBL/GenBank/DDBJ whole genome shotgun (WGS) entry which is preliminary data.</text>
</comment>
<feature type="chain" id="PRO_5040980346" description="Peptidase inhibitor family I36" evidence="1">
    <location>
        <begin position="21"/>
        <end position="227"/>
    </location>
</feature>
<dbReference type="RefSeq" id="WP_271223429.1">
    <property type="nucleotide sequence ID" value="NZ_BAAAVD010000058.1"/>
</dbReference>
<gene>
    <name evidence="2" type="ORF">GCM10017600_86210</name>
</gene>
<evidence type="ECO:0000313" key="3">
    <source>
        <dbReference type="Proteomes" id="UP001143474"/>
    </source>
</evidence>
<feature type="signal peptide" evidence="1">
    <location>
        <begin position="1"/>
        <end position="20"/>
    </location>
</feature>
<name>A0A9W6MIP6_9ACTN</name>
<dbReference type="Pfam" id="PF03995">
    <property type="entry name" value="Inhibitor_I36"/>
    <property type="match status" value="1"/>
</dbReference>
<organism evidence="2 3">
    <name type="scientific">Streptosporangium carneum</name>
    <dbReference type="NCBI Taxonomy" id="47481"/>
    <lineage>
        <taxon>Bacteria</taxon>
        <taxon>Bacillati</taxon>
        <taxon>Actinomycetota</taxon>
        <taxon>Actinomycetes</taxon>
        <taxon>Streptosporangiales</taxon>
        <taxon>Streptosporangiaceae</taxon>
        <taxon>Streptosporangium</taxon>
    </lineage>
</organism>
<evidence type="ECO:0000313" key="2">
    <source>
        <dbReference type="EMBL" id="GLK15208.1"/>
    </source>
</evidence>
<proteinExistence type="predicted"/>
<evidence type="ECO:0008006" key="4">
    <source>
        <dbReference type="Google" id="ProtNLM"/>
    </source>
</evidence>
<keyword evidence="1" id="KW-0732">Signal</keyword>